<feature type="chain" id="PRO_5046960235" description="Secreted protein" evidence="1">
    <location>
        <begin position="26"/>
        <end position="462"/>
    </location>
</feature>
<accession>A0ABZ1C2W3</accession>
<evidence type="ECO:0000256" key="1">
    <source>
        <dbReference type="SAM" id="SignalP"/>
    </source>
</evidence>
<reference evidence="2 3" key="2">
    <citation type="submission" date="2023-12" db="EMBL/GenBank/DDBJ databases">
        <title>Description of an unclassified Opitutus bacterium of Verrucomicrobiota.</title>
        <authorList>
            <person name="Zhang D.-F."/>
        </authorList>
    </citation>
    <scope>NUCLEOTIDE SEQUENCE [LARGE SCALE GENOMIC DNA]</scope>
    <source>
        <strain evidence="2 3">WL0086</strain>
    </source>
</reference>
<protein>
    <recommendedName>
        <fullName evidence="4">Secreted protein</fullName>
    </recommendedName>
</protein>
<evidence type="ECO:0000313" key="2">
    <source>
        <dbReference type="EMBL" id="WRQ85821.1"/>
    </source>
</evidence>
<name>A0ABZ1C2W3_9BACT</name>
<proteinExistence type="predicted"/>
<keyword evidence="1" id="KW-0732">Signal</keyword>
<feature type="signal peptide" evidence="1">
    <location>
        <begin position="1"/>
        <end position="25"/>
    </location>
</feature>
<dbReference type="Proteomes" id="UP000738431">
    <property type="component" value="Chromosome"/>
</dbReference>
<dbReference type="EMBL" id="CP139781">
    <property type="protein sequence ID" value="WRQ85821.1"/>
    <property type="molecule type" value="Genomic_DNA"/>
</dbReference>
<gene>
    <name evidence="2" type="ORF">K1X11_013495</name>
</gene>
<evidence type="ECO:0008006" key="4">
    <source>
        <dbReference type="Google" id="ProtNLM"/>
    </source>
</evidence>
<sequence length="462" mass="50315">MPLYPARRFWSTACACLLFAPSAWSASPPDSDSTKPYRLYIGVDLLVPDPADDDGNNRLPVATLHPREVVIDDTAGTRLPLRDVPAFSWARKPKVSRSPVTISDFAQYKVFSIQRDKAMQALATQNNMNIYAQERAAYEQMKVGEAQRMVGHAAANLNGVRVAQRNGMIVDARSIEAAEAWVERAQDDAAEALDTFADQTIDSAGMISDPTFIDQAQESSNDEGGDVLELTFKLSSPEPIADAYVVVLGAVVMGEQEGIVTFHQSVGAIGPEPRKIKIRKLGFTPGFDITDVKLHVYSHGRELATNLSERAVPMSRDEAREFLLLSHIADHAIETVTPTPVWNLPPTALLAADRPADFDYPVVVNIDADGSIISIHNSETEARAYLAEIHDASELRTKTTPGKSLSASVRVTSEDAGVTLDQTGRLPSRVVAAMRDMFFLPALDLGSPVPGTTKVNLADFFR</sequence>
<evidence type="ECO:0000313" key="3">
    <source>
        <dbReference type="Proteomes" id="UP000738431"/>
    </source>
</evidence>
<keyword evidence="3" id="KW-1185">Reference proteome</keyword>
<reference evidence="2 3" key="1">
    <citation type="submission" date="2021-08" db="EMBL/GenBank/DDBJ databases">
        <authorList>
            <person name="Zhang D."/>
            <person name="Zhang A."/>
            <person name="Wang L."/>
        </authorList>
    </citation>
    <scope>NUCLEOTIDE SEQUENCE [LARGE SCALE GENOMIC DNA]</scope>
    <source>
        <strain evidence="2 3">WL0086</strain>
    </source>
</reference>
<organism evidence="2 3">
    <name type="scientific">Actomonas aquatica</name>
    <dbReference type="NCBI Taxonomy" id="2866162"/>
    <lineage>
        <taxon>Bacteria</taxon>
        <taxon>Pseudomonadati</taxon>
        <taxon>Verrucomicrobiota</taxon>
        <taxon>Opitutia</taxon>
        <taxon>Opitutales</taxon>
        <taxon>Opitutaceae</taxon>
        <taxon>Actomonas</taxon>
    </lineage>
</organism>
<dbReference type="RefSeq" id="WP_221032640.1">
    <property type="nucleotide sequence ID" value="NZ_CP139781.1"/>
</dbReference>